<accession>A0A6J4KI90</accession>
<name>A0A6J4KI90_9SPHI</name>
<protein>
    <submittedName>
        <fullName evidence="1">Uncharacterized protein</fullName>
    </submittedName>
</protein>
<dbReference type="AlphaFoldDB" id="A0A6J4KI90"/>
<reference evidence="1" key="1">
    <citation type="submission" date="2020-02" db="EMBL/GenBank/DDBJ databases">
        <authorList>
            <person name="Meier V. D."/>
        </authorList>
    </citation>
    <scope>NUCLEOTIDE SEQUENCE</scope>
    <source>
        <strain evidence="1">AVDCRST_MAG56</strain>
    </source>
</reference>
<sequence length="247" mass="28364">MEALLKFLVIGYLIYRIGQLVLWPLLKRTLGNQKRSKKSALLHQQTPPEKSHAPAVAPARAAQIIQMLEKSGYFMYVEPALIDQVKKGTEAQLMQYGQVGYEEYDPQAQKYIGDCRYFGYGDAEELYEWGGFEYFFTRVRPTLEKMGVKLEQVVFPEEVGKNQLVVINGLSYILYDEADAQSWQSGWGVAVERFIDIANDVLKRQDQGEKLYDVPVGGVIFLTQALYQYLRGLDLDEAYKPRELPER</sequence>
<organism evidence="1">
    <name type="scientific">uncultured Cytophagales bacterium</name>
    <dbReference type="NCBI Taxonomy" id="158755"/>
    <lineage>
        <taxon>Bacteria</taxon>
        <taxon>Pseudomonadati</taxon>
        <taxon>Bacteroidota</taxon>
        <taxon>Sphingobacteriia</taxon>
        <taxon>Sphingobacteriales</taxon>
        <taxon>environmental samples</taxon>
    </lineage>
</organism>
<proteinExistence type="predicted"/>
<evidence type="ECO:0000313" key="1">
    <source>
        <dbReference type="EMBL" id="CAA9305281.1"/>
    </source>
</evidence>
<gene>
    <name evidence="1" type="ORF">AVDCRST_MAG56-6453</name>
</gene>
<dbReference type="EMBL" id="CADCTQ010000479">
    <property type="protein sequence ID" value="CAA9305281.1"/>
    <property type="molecule type" value="Genomic_DNA"/>
</dbReference>